<gene>
    <name evidence="2" type="ORF">G3T36_03420</name>
</gene>
<keyword evidence="1" id="KW-0732">Signal</keyword>
<name>A0A6L9XU70_9MICO</name>
<evidence type="ECO:0000313" key="2">
    <source>
        <dbReference type="EMBL" id="NEN04913.1"/>
    </source>
</evidence>
<feature type="signal peptide" evidence="1">
    <location>
        <begin position="1"/>
        <end position="28"/>
    </location>
</feature>
<accession>A0A6L9XU70</accession>
<evidence type="ECO:0000256" key="1">
    <source>
        <dbReference type="SAM" id="SignalP"/>
    </source>
</evidence>
<dbReference type="EMBL" id="JAAGWY010000001">
    <property type="protein sequence ID" value="NEN04913.1"/>
    <property type="molecule type" value="Genomic_DNA"/>
</dbReference>
<evidence type="ECO:0000313" key="3">
    <source>
        <dbReference type="Proteomes" id="UP000474967"/>
    </source>
</evidence>
<organism evidence="2 3">
    <name type="scientific">Leifsonia tongyongensis</name>
    <dbReference type="NCBI Taxonomy" id="1268043"/>
    <lineage>
        <taxon>Bacteria</taxon>
        <taxon>Bacillati</taxon>
        <taxon>Actinomycetota</taxon>
        <taxon>Actinomycetes</taxon>
        <taxon>Micrococcales</taxon>
        <taxon>Microbacteriaceae</taxon>
        <taxon>Leifsonia</taxon>
    </lineage>
</organism>
<sequence>MKAVRLLAVVAAVSGIVAVSLSSASALAVQAGSLGSYTISSACTASTLTVSSINVTGNNTSTVLISNVPAACRGLALQLTVYGAVGAVRGTATTTTTDLGTTTTVALDTTIHLNQVKGVALAIDGSGINTTWAG</sequence>
<comment type="caution">
    <text evidence="2">The sequence shown here is derived from an EMBL/GenBank/DDBJ whole genome shotgun (WGS) entry which is preliminary data.</text>
</comment>
<reference evidence="2 3" key="1">
    <citation type="journal article" date="2014" name="J. Microbiol.">
        <title>Diaminobutyricibacter tongyongensis gen. nov., sp. nov. and Homoserinibacter gongjuensis gen. nov., sp. nov. belong to the family Microbacteriaceae.</title>
        <authorList>
            <person name="Kim S.J."/>
            <person name="Ahn J.H."/>
            <person name="Weon H.Y."/>
            <person name="Hamada M."/>
            <person name="Suzuki K."/>
            <person name="Kwon S.W."/>
        </authorList>
    </citation>
    <scope>NUCLEOTIDE SEQUENCE [LARGE SCALE GENOMIC DNA]</scope>
    <source>
        <strain evidence="2 3">NBRC 108724</strain>
    </source>
</reference>
<feature type="chain" id="PRO_5039577509" evidence="1">
    <location>
        <begin position="29"/>
        <end position="134"/>
    </location>
</feature>
<dbReference type="RefSeq" id="WP_163287996.1">
    <property type="nucleotide sequence ID" value="NZ_JAAGWY010000001.1"/>
</dbReference>
<dbReference type="AlphaFoldDB" id="A0A6L9XU70"/>
<dbReference type="Proteomes" id="UP000474967">
    <property type="component" value="Unassembled WGS sequence"/>
</dbReference>
<keyword evidence="3" id="KW-1185">Reference proteome</keyword>
<proteinExistence type="predicted"/>
<protein>
    <submittedName>
        <fullName evidence="2">Uncharacterized protein</fullName>
    </submittedName>
</protein>